<accession>A0ABT2EJ07</accession>
<dbReference type="Proteomes" id="UP001204798">
    <property type="component" value="Unassembled WGS sequence"/>
</dbReference>
<dbReference type="RefSeq" id="WP_259092753.1">
    <property type="nucleotide sequence ID" value="NZ_CP130454.1"/>
</dbReference>
<organism evidence="2 3">
    <name type="scientific">Candidatus Fervidibacter sacchari</name>
    <dbReference type="NCBI Taxonomy" id="1448929"/>
    <lineage>
        <taxon>Bacteria</taxon>
        <taxon>Candidatus Fervidibacterota</taxon>
        <taxon>Candidatus Fervidibacter</taxon>
    </lineage>
</organism>
<evidence type="ECO:0000313" key="2">
    <source>
        <dbReference type="EMBL" id="MCS3917930.1"/>
    </source>
</evidence>
<proteinExistence type="predicted"/>
<feature type="domain" description="Carbohydrate binding module xylan-binding" evidence="1">
    <location>
        <begin position="65"/>
        <end position="135"/>
    </location>
</feature>
<gene>
    <name evidence="2" type="ORF">M2350_000327</name>
</gene>
<dbReference type="Gene3D" id="2.60.60.40">
    <property type="match status" value="1"/>
</dbReference>
<protein>
    <recommendedName>
        <fullName evidence="1">Carbohydrate binding module xylan-binding domain-containing protein</fullName>
    </recommendedName>
</protein>
<dbReference type="InterPro" id="IPR031768">
    <property type="entry name" value="CBM60_xylan-bd"/>
</dbReference>
<evidence type="ECO:0000259" key="1">
    <source>
        <dbReference type="Pfam" id="PF16841"/>
    </source>
</evidence>
<name>A0ABT2EJ07_9BACT</name>
<dbReference type="Pfam" id="PF16841">
    <property type="entry name" value="CBM60"/>
    <property type="match status" value="2"/>
</dbReference>
<evidence type="ECO:0000313" key="3">
    <source>
        <dbReference type="Proteomes" id="UP001204798"/>
    </source>
</evidence>
<dbReference type="EMBL" id="JANUCP010000001">
    <property type="protein sequence ID" value="MCS3917930.1"/>
    <property type="molecule type" value="Genomic_DNA"/>
</dbReference>
<sequence length="330" mass="37393">MDMAEATFMPELTLASAKKFEAEVNARLEGQGVGVQDEGIFFWTNEHAHWQVNFPKTGKYYFALMATGTPVEGVYPMVEIHLDGERVGMLHISSEKPNLFGHLFHAKAGKRRLTIAFINDAWRPPEDRNLWVDYFLLAPMEGEIAVDMLTLPPALVSMPIGKGRLILNAIRWDEAGRNGKKAQRFFATLLTALGAKFRRPAEVSVIEAELMSPQPNLQWFRRETDHIYMGTNGYVEAKVKIVKGGRYRIGVWAKGTAMKGVYPVLALEIDGKEIGRVECRSDEWSIHFVTAELPQGDYTFRLRFVNDAYDPIAGEDRNLWVDKIEFEPAQ</sequence>
<keyword evidence="3" id="KW-1185">Reference proteome</keyword>
<feature type="domain" description="Carbohydrate binding module xylan-binding" evidence="1">
    <location>
        <begin position="249"/>
        <end position="327"/>
    </location>
</feature>
<reference evidence="2 3" key="1">
    <citation type="submission" date="2022-08" db="EMBL/GenBank/DDBJ databases">
        <title>Bacterial and archaeal communities from various locations to study Microbial Dark Matter (Phase II).</title>
        <authorList>
            <person name="Stepanauskas R."/>
        </authorList>
    </citation>
    <scope>NUCLEOTIDE SEQUENCE [LARGE SCALE GENOMIC DNA]</scope>
    <source>
        <strain evidence="2 3">PD1</strain>
    </source>
</reference>
<comment type="caution">
    <text evidence="2">The sequence shown here is derived from an EMBL/GenBank/DDBJ whole genome shotgun (WGS) entry which is preliminary data.</text>
</comment>